<evidence type="ECO:0000313" key="2">
    <source>
        <dbReference type="EMBL" id="PIS41067.1"/>
    </source>
</evidence>
<dbReference type="PANTHER" id="PTHR30237">
    <property type="entry name" value="MURAMOYLTETRAPEPTIDE CARBOXYPEPTIDASE"/>
    <property type="match status" value="1"/>
</dbReference>
<dbReference type="PANTHER" id="PTHR30237:SF6">
    <property type="entry name" value="CARBOXYPEPTIDASE YOCD-RELATED"/>
    <property type="match status" value="1"/>
</dbReference>
<gene>
    <name evidence="2" type="ORF">COT25_05085</name>
</gene>
<evidence type="ECO:0000313" key="3">
    <source>
        <dbReference type="Proteomes" id="UP000228711"/>
    </source>
</evidence>
<reference evidence="3" key="1">
    <citation type="submission" date="2017-09" db="EMBL/GenBank/DDBJ databases">
        <title>Depth-based differentiation of microbial function through sediment-hosted aquifers and enrichment of novel symbionts in the deep terrestrial subsurface.</title>
        <authorList>
            <person name="Probst A.J."/>
            <person name="Ladd B."/>
            <person name="Jarett J.K."/>
            <person name="Geller-Mcgrath D.E."/>
            <person name="Sieber C.M.K."/>
            <person name="Emerson J.B."/>
            <person name="Anantharaman K."/>
            <person name="Thomas B.C."/>
            <person name="Malmstrom R."/>
            <person name="Stieglmeier M."/>
            <person name="Klingl A."/>
            <person name="Woyke T."/>
            <person name="Ryan C.M."/>
            <person name="Banfield J.F."/>
        </authorList>
    </citation>
    <scope>NUCLEOTIDE SEQUENCE [LARGE SCALE GENOMIC DNA]</scope>
</reference>
<dbReference type="Proteomes" id="UP000228711">
    <property type="component" value="Unassembled WGS sequence"/>
</dbReference>
<dbReference type="Pfam" id="PF02016">
    <property type="entry name" value="Peptidase_S66"/>
    <property type="match status" value="1"/>
</dbReference>
<dbReference type="Gene3D" id="3.40.50.10740">
    <property type="entry name" value="Class I glutamine amidotransferase-like"/>
    <property type="match status" value="1"/>
</dbReference>
<feature type="domain" description="LD-carboxypeptidase N-terminal" evidence="1">
    <location>
        <begin position="15"/>
        <end position="82"/>
    </location>
</feature>
<dbReference type="SUPFAM" id="SSF52317">
    <property type="entry name" value="Class I glutamine amidotransferase-like"/>
    <property type="match status" value="1"/>
</dbReference>
<dbReference type="InterPro" id="IPR029062">
    <property type="entry name" value="Class_I_gatase-like"/>
</dbReference>
<dbReference type="EMBL" id="PEXV01000164">
    <property type="protein sequence ID" value="PIS41067.1"/>
    <property type="molecule type" value="Genomic_DNA"/>
</dbReference>
<name>A0A2H0YRD7_9BACT</name>
<dbReference type="AlphaFoldDB" id="A0A2H0YRD7"/>
<organism evidence="2 3">
    <name type="scientific">Candidatus Kerfeldbacteria bacterium CG08_land_8_20_14_0_20_42_7</name>
    <dbReference type="NCBI Taxonomy" id="2014245"/>
    <lineage>
        <taxon>Bacteria</taxon>
        <taxon>Candidatus Kerfeldiibacteriota</taxon>
    </lineage>
</organism>
<accession>A0A2H0YRD7</accession>
<protein>
    <recommendedName>
        <fullName evidence="1">LD-carboxypeptidase N-terminal domain-containing protein</fullName>
    </recommendedName>
</protein>
<sequence>MESHIPHKLSKGDEIRVIAPSCSLGIIGKTERQTARIFFESLGLQVSLSAHVEEMDHFTSSSIASRLADLHDAFQDTHVKGIKTPDDFICSR</sequence>
<dbReference type="InterPro" id="IPR027478">
    <property type="entry name" value="LdcA_N"/>
</dbReference>
<dbReference type="InterPro" id="IPR003507">
    <property type="entry name" value="S66_fam"/>
</dbReference>
<evidence type="ECO:0000259" key="1">
    <source>
        <dbReference type="Pfam" id="PF02016"/>
    </source>
</evidence>
<comment type="caution">
    <text evidence="2">The sequence shown here is derived from an EMBL/GenBank/DDBJ whole genome shotgun (WGS) entry which is preliminary data.</text>
</comment>
<dbReference type="InterPro" id="IPR040449">
    <property type="entry name" value="Peptidase_S66_N"/>
</dbReference>
<proteinExistence type="predicted"/>